<dbReference type="Proteomes" id="UP000770661">
    <property type="component" value="Unassembled WGS sequence"/>
</dbReference>
<evidence type="ECO:0000313" key="2">
    <source>
        <dbReference type="Proteomes" id="UP000770661"/>
    </source>
</evidence>
<sequence>MVVCKSDLSTRTPCQTSSRKYQGVPCDKSLFGNRKSPCIISRSFLSDFISMRCSLLCATLRTTFVSGGKLRCSGVMDMFLGSYCTSANRAALVLLLMAFLSADQH</sequence>
<keyword evidence="2" id="KW-1185">Reference proteome</keyword>
<proteinExistence type="predicted"/>
<comment type="caution">
    <text evidence="1">The sequence shown here is derived from an EMBL/GenBank/DDBJ whole genome shotgun (WGS) entry which is preliminary data.</text>
</comment>
<dbReference type="AlphaFoldDB" id="A0A8J4XR64"/>
<gene>
    <name evidence="1" type="ORF">GWK47_017585</name>
</gene>
<reference evidence="1" key="1">
    <citation type="submission" date="2020-07" db="EMBL/GenBank/DDBJ databases">
        <title>The High-quality genome of the commercially important snow crab, Chionoecetes opilio.</title>
        <authorList>
            <person name="Jeong J.-H."/>
            <person name="Ryu S."/>
        </authorList>
    </citation>
    <scope>NUCLEOTIDE SEQUENCE</scope>
    <source>
        <strain evidence="1">MADBK_172401_WGS</strain>
        <tissue evidence="1">Digestive gland</tissue>
    </source>
</reference>
<name>A0A8J4XR64_CHIOP</name>
<organism evidence="1 2">
    <name type="scientific">Chionoecetes opilio</name>
    <name type="common">Atlantic snow crab</name>
    <name type="synonym">Cancer opilio</name>
    <dbReference type="NCBI Taxonomy" id="41210"/>
    <lineage>
        <taxon>Eukaryota</taxon>
        <taxon>Metazoa</taxon>
        <taxon>Ecdysozoa</taxon>
        <taxon>Arthropoda</taxon>
        <taxon>Crustacea</taxon>
        <taxon>Multicrustacea</taxon>
        <taxon>Malacostraca</taxon>
        <taxon>Eumalacostraca</taxon>
        <taxon>Eucarida</taxon>
        <taxon>Decapoda</taxon>
        <taxon>Pleocyemata</taxon>
        <taxon>Brachyura</taxon>
        <taxon>Eubrachyura</taxon>
        <taxon>Majoidea</taxon>
        <taxon>Majidae</taxon>
        <taxon>Chionoecetes</taxon>
    </lineage>
</organism>
<dbReference type="EMBL" id="JACEEZ010022065">
    <property type="protein sequence ID" value="KAG0712822.1"/>
    <property type="molecule type" value="Genomic_DNA"/>
</dbReference>
<accession>A0A8J4XR64</accession>
<evidence type="ECO:0000313" key="1">
    <source>
        <dbReference type="EMBL" id="KAG0712822.1"/>
    </source>
</evidence>
<protein>
    <submittedName>
        <fullName evidence="1">Uncharacterized protein</fullName>
    </submittedName>
</protein>